<dbReference type="SUPFAM" id="SSF52206">
    <property type="entry name" value="Hypothetical protein MTH538"/>
    <property type="match status" value="1"/>
</dbReference>
<dbReference type="InterPro" id="IPR036490">
    <property type="entry name" value="ThsB_TIR-like_sf"/>
</dbReference>
<dbReference type="EMBL" id="CP024201">
    <property type="protein sequence ID" value="ATQ43672.1"/>
    <property type="molecule type" value="Genomic_DNA"/>
</dbReference>
<evidence type="ECO:0000256" key="1">
    <source>
        <dbReference type="SAM" id="MobiDB-lite"/>
    </source>
</evidence>
<dbReference type="Proteomes" id="UP000228945">
    <property type="component" value="Chromosome"/>
</dbReference>
<reference evidence="2 3" key="1">
    <citation type="submission" date="2017-10" db="EMBL/GenBank/DDBJ databases">
        <title>Genome sequence of Caulobacter mirabilis FWC38.</title>
        <authorList>
            <person name="Fiebig A."/>
            <person name="Crosson S."/>
        </authorList>
    </citation>
    <scope>NUCLEOTIDE SEQUENCE [LARGE SCALE GENOMIC DNA]</scope>
    <source>
        <strain evidence="2 3">FWC 38</strain>
    </source>
</reference>
<accession>A0A2D2B079</accession>
<organism evidence="2 3">
    <name type="scientific">Caulobacter mirabilis</name>
    <dbReference type="NCBI Taxonomy" id="69666"/>
    <lineage>
        <taxon>Bacteria</taxon>
        <taxon>Pseudomonadati</taxon>
        <taxon>Pseudomonadota</taxon>
        <taxon>Alphaproteobacteria</taxon>
        <taxon>Caulobacterales</taxon>
        <taxon>Caulobacteraceae</taxon>
        <taxon>Caulobacter</taxon>
    </lineage>
</organism>
<evidence type="ECO:0000313" key="2">
    <source>
        <dbReference type="EMBL" id="ATQ43672.1"/>
    </source>
</evidence>
<gene>
    <name evidence="2" type="ORF">CSW64_15360</name>
</gene>
<sequence>MAAALRKVYVVPVAGREPEIEQIKKLVRAGGGEVVCDKDPVDQFEHCVEEADVVVILICPETIGDKVIVEIAELARKLGKRVIAVWSGAATGDTLPIPIHQYGEGAVRVDAAEIEGAICRDETIWNNPDGKPRKAPPTPRHKGH</sequence>
<name>A0A2D2B079_9CAUL</name>
<protein>
    <submittedName>
        <fullName evidence="2">Uncharacterized protein</fullName>
    </submittedName>
</protein>
<dbReference type="KEGG" id="cmb:CSW64_15360"/>
<evidence type="ECO:0000313" key="3">
    <source>
        <dbReference type="Proteomes" id="UP000228945"/>
    </source>
</evidence>
<keyword evidence="3" id="KW-1185">Reference proteome</keyword>
<dbReference type="Gene3D" id="3.40.50.9200">
    <property type="entry name" value="Hypothetical protein MTH538"/>
    <property type="match status" value="1"/>
</dbReference>
<dbReference type="RefSeq" id="WP_099622921.1">
    <property type="nucleotide sequence ID" value="NZ_CP024201.1"/>
</dbReference>
<proteinExistence type="predicted"/>
<dbReference type="AlphaFoldDB" id="A0A2D2B079"/>
<dbReference type="OrthoDB" id="9811746at2"/>
<feature type="region of interest" description="Disordered" evidence="1">
    <location>
        <begin position="123"/>
        <end position="144"/>
    </location>
</feature>